<reference evidence="2 3" key="1">
    <citation type="submission" date="2017-10" db="EMBL/GenBank/DDBJ databases">
        <title>The draft genome sequence of Lewinella nigricans NBRC 102662.</title>
        <authorList>
            <person name="Wang K."/>
        </authorList>
    </citation>
    <scope>NUCLEOTIDE SEQUENCE [LARGE SCALE GENOMIC DNA]</scope>
    <source>
        <strain evidence="2 3">NBRC 102662</strain>
    </source>
</reference>
<dbReference type="Proteomes" id="UP000223913">
    <property type="component" value="Unassembled WGS sequence"/>
</dbReference>
<dbReference type="OrthoDB" id="9767361at2"/>
<name>A0A2D0MXA0_FLAN2</name>
<keyword evidence="1" id="KW-1133">Transmembrane helix</keyword>
<evidence type="ECO:0000256" key="1">
    <source>
        <dbReference type="SAM" id="Phobius"/>
    </source>
</evidence>
<keyword evidence="1" id="KW-0812">Transmembrane</keyword>
<evidence type="ECO:0000313" key="2">
    <source>
        <dbReference type="EMBL" id="PHN00766.1"/>
    </source>
</evidence>
<protein>
    <submittedName>
        <fullName evidence="2">Uncharacterized protein</fullName>
    </submittedName>
</protein>
<keyword evidence="3" id="KW-1185">Reference proteome</keyword>
<accession>A0A2D0MXA0</accession>
<sequence>MEPVGAIAGMVGSVFDFVSVDKQAKYGRLPDWMSPKDFQTKDRTADIILIGMFVVLLAVIIAIIVSARGMGKR</sequence>
<gene>
    <name evidence="2" type="ORF">CRP01_40615</name>
</gene>
<keyword evidence="1" id="KW-0472">Membrane</keyword>
<comment type="caution">
    <text evidence="2">The sequence shown here is derived from an EMBL/GenBank/DDBJ whole genome shotgun (WGS) entry which is preliminary data.</text>
</comment>
<dbReference type="AlphaFoldDB" id="A0A2D0MXA0"/>
<dbReference type="EMBL" id="PDUD01000076">
    <property type="protein sequence ID" value="PHN00766.1"/>
    <property type="molecule type" value="Genomic_DNA"/>
</dbReference>
<dbReference type="RefSeq" id="WP_099155843.1">
    <property type="nucleotide sequence ID" value="NZ_PDUD01000076.1"/>
</dbReference>
<organism evidence="2 3">
    <name type="scientific">Flavilitoribacter nigricans (strain ATCC 23147 / DSM 23189 / NBRC 102662 / NCIMB 1420 / SS-2)</name>
    <name type="common">Lewinella nigricans</name>
    <dbReference type="NCBI Taxonomy" id="1122177"/>
    <lineage>
        <taxon>Bacteria</taxon>
        <taxon>Pseudomonadati</taxon>
        <taxon>Bacteroidota</taxon>
        <taxon>Saprospiria</taxon>
        <taxon>Saprospirales</taxon>
        <taxon>Lewinellaceae</taxon>
        <taxon>Flavilitoribacter</taxon>
    </lineage>
</organism>
<feature type="transmembrane region" description="Helical" evidence="1">
    <location>
        <begin position="47"/>
        <end position="67"/>
    </location>
</feature>
<proteinExistence type="predicted"/>
<evidence type="ECO:0000313" key="3">
    <source>
        <dbReference type="Proteomes" id="UP000223913"/>
    </source>
</evidence>